<keyword evidence="2 6" id="KW-0678">Repressor</keyword>
<dbReference type="InterPro" id="IPR036107">
    <property type="entry name" value="CsrA_sf"/>
</dbReference>
<dbReference type="OrthoDB" id="9809061at2"/>
<dbReference type="HAMAP" id="MF_00167">
    <property type="entry name" value="CsrA"/>
    <property type="match status" value="1"/>
</dbReference>
<keyword evidence="1 6" id="KW-0963">Cytoplasm</keyword>
<dbReference type="PANTHER" id="PTHR34984">
    <property type="entry name" value="CARBON STORAGE REGULATOR"/>
    <property type="match status" value="1"/>
</dbReference>
<dbReference type="GO" id="GO:0048027">
    <property type="term" value="F:mRNA 5'-UTR binding"/>
    <property type="evidence" value="ECO:0007669"/>
    <property type="project" value="UniProtKB-UniRule"/>
</dbReference>
<dbReference type="EMBL" id="MRAD01000001">
    <property type="protein sequence ID" value="OOO63624.1"/>
    <property type="molecule type" value="Genomic_DNA"/>
</dbReference>
<dbReference type="PANTHER" id="PTHR34984:SF1">
    <property type="entry name" value="CARBON STORAGE REGULATOR"/>
    <property type="match status" value="1"/>
</dbReference>
<keyword evidence="3 6" id="KW-1005">Bacterial flagellum biogenesis</keyword>
<dbReference type="GO" id="GO:0006109">
    <property type="term" value="P:regulation of carbohydrate metabolic process"/>
    <property type="evidence" value="ECO:0007669"/>
    <property type="project" value="InterPro"/>
</dbReference>
<comment type="similarity">
    <text evidence="6">Belongs to the CsrA/RsmA family.</text>
</comment>
<keyword evidence="5 6" id="KW-0694">RNA-binding</keyword>
<keyword evidence="4 6" id="KW-0810">Translation regulation</keyword>
<gene>
    <name evidence="6" type="primary">csrA</name>
    <name evidence="7" type="ORF">BS637_00950</name>
    <name evidence="8" type="ORF">BS638_01500</name>
</gene>
<comment type="caution">
    <text evidence="8">The sequence shown here is derived from an EMBL/GenBank/DDBJ whole genome shotgun (WGS) entry which is preliminary data.</text>
</comment>
<dbReference type="GO" id="GO:1902208">
    <property type="term" value="P:regulation of bacterial-type flagellum assembly"/>
    <property type="evidence" value="ECO:0007669"/>
    <property type="project" value="UniProtKB-UniRule"/>
</dbReference>
<dbReference type="FunFam" id="2.60.40.4380:FF:000002">
    <property type="entry name" value="Translational regulator CsrA"/>
    <property type="match status" value="1"/>
</dbReference>
<dbReference type="EMBL" id="MRAE01000002">
    <property type="protein sequence ID" value="OOO69772.1"/>
    <property type="molecule type" value="Genomic_DNA"/>
</dbReference>
<dbReference type="SUPFAM" id="SSF117130">
    <property type="entry name" value="CsrA-like"/>
    <property type="match status" value="1"/>
</dbReference>
<dbReference type="Proteomes" id="UP000190206">
    <property type="component" value="Unassembled WGS sequence"/>
</dbReference>
<sequence>MLVITRKKGESLLIGDDIEITVVKLDDGSVKLAIDAPKKLTILRKELYNEVQEENKKATKFNPSILKNIKTK</sequence>
<protein>
    <recommendedName>
        <fullName evidence="6">Translational regulator CsrA</fullName>
    </recommendedName>
</protein>
<dbReference type="GO" id="GO:0005829">
    <property type="term" value="C:cytosol"/>
    <property type="evidence" value="ECO:0007669"/>
    <property type="project" value="TreeGrafter"/>
</dbReference>
<proteinExistence type="inferred from homology"/>
<evidence type="ECO:0000256" key="1">
    <source>
        <dbReference type="ARBA" id="ARBA00022490"/>
    </source>
</evidence>
<dbReference type="AlphaFoldDB" id="A0A1S9IHK7"/>
<accession>A0A1S9IHK7</accession>
<dbReference type="STRING" id="1962263.BS637_00950"/>
<comment type="subunit">
    <text evidence="6">Homodimer; the beta-strands of each monomer intercalate to form a hydrophobic core, while the alpha-helices form wings that extend away from the core.</text>
</comment>
<reference evidence="7 9" key="1">
    <citation type="submission" date="2016-12" db="EMBL/GenBank/DDBJ databases">
        <title>Clostridium tepidum sp. nov., a close relative of Clostridium sporogenes and Clostridium botulinum Group I.</title>
        <authorList>
            <person name="Dobritsa A.P."/>
            <person name="Kutumbaka K."/>
            <person name="Werner K."/>
            <person name="Samadpour M."/>
        </authorList>
    </citation>
    <scope>NUCLEOTIDE SEQUENCE [LARGE SCALE GENOMIC DNA]</scope>
    <source>
        <strain evidence="7 9">PE</strain>
    </source>
</reference>
<evidence type="ECO:0000256" key="2">
    <source>
        <dbReference type="ARBA" id="ARBA00022491"/>
    </source>
</evidence>
<reference evidence="8 10" key="2">
    <citation type="submission" date="2016-12" db="EMBL/GenBank/DDBJ databases">
        <title>Clostridium tepidum sp. nov., a close relative of Clostridium sporogenes and Clostridium botulinum Group I.</title>
        <authorList>
            <person name="Dobritsa A.P."/>
            <person name="Kutumbaka K.K."/>
            <person name="Werner K."/>
            <person name="Wiedmann M."/>
            <person name="Asmus A."/>
            <person name="Samadpour M."/>
        </authorList>
    </citation>
    <scope>NUCLEOTIDE SEQUENCE [LARGE SCALE GENOMIC DNA]</scope>
    <source>
        <strain evidence="8 10">IEH 97212</strain>
    </source>
</reference>
<evidence type="ECO:0000256" key="6">
    <source>
        <dbReference type="HAMAP-Rule" id="MF_00167"/>
    </source>
</evidence>
<dbReference type="RefSeq" id="WP_078022613.1">
    <property type="nucleotide sequence ID" value="NZ_JADPGM010000003.1"/>
</dbReference>
<dbReference type="GO" id="GO:0044781">
    <property type="term" value="P:bacterial-type flagellum organization"/>
    <property type="evidence" value="ECO:0007669"/>
    <property type="project" value="UniProtKB-KW"/>
</dbReference>
<dbReference type="NCBIfam" id="TIGR00202">
    <property type="entry name" value="csrA"/>
    <property type="match status" value="1"/>
</dbReference>
<comment type="subcellular location">
    <subcellularLocation>
        <location evidence="6">Cytoplasm</location>
    </subcellularLocation>
</comment>
<evidence type="ECO:0000313" key="7">
    <source>
        <dbReference type="EMBL" id="OOO63624.1"/>
    </source>
</evidence>
<evidence type="ECO:0000313" key="10">
    <source>
        <dbReference type="Proteomes" id="UP000190256"/>
    </source>
</evidence>
<dbReference type="InterPro" id="IPR003751">
    <property type="entry name" value="CsrA"/>
</dbReference>
<evidence type="ECO:0000256" key="4">
    <source>
        <dbReference type="ARBA" id="ARBA00022845"/>
    </source>
</evidence>
<dbReference type="Proteomes" id="UP000190256">
    <property type="component" value="Unassembled WGS sequence"/>
</dbReference>
<organism evidence="8 10">
    <name type="scientific">Clostridium tepidum</name>
    <dbReference type="NCBI Taxonomy" id="1962263"/>
    <lineage>
        <taxon>Bacteria</taxon>
        <taxon>Bacillati</taxon>
        <taxon>Bacillota</taxon>
        <taxon>Clostridia</taxon>
        <taxon>Eubacteriales</taxon>
        <taxon>Clostridiaceae</taxon>
        <taxon>Clostridium</taxon>
    </lineage>
</organism>
<name>A0A1S9IHK7_9CLOT</name>
<comment type="function">
    <text evidence="6">A translational regulator that binds mRNA to regulate translation initiation and/or mRNA stability. Usually binds in the 5'-UTR at or near the Shine-Dalgarno sequence preventing ribosome-binding, thus repressing translation. Its main target seems to be the major flagellin gene, while its function is anatagonized by FliW.</text>
</comment>
<evidence type="ECO:0000313" key="9">
    <source>
        <dbReference type="Proteomes" id="UP000190206"/>
    </source>
</evidence>
<dbReference type="Pfam" id="PF02599">
    <property type="entry name" value="CsrA"/>
    <property type="match status" value="1"/>
</dbReference>
<dbReference type="GO" id="GO:0006402">
    <property type="term" value="P:mRNA catabolic process"/>
    <property type="evidence" value="ECO:0007669"/>
    <property type="project" value="InterPro"/>
</dbReference>
<dbReference type="GO" id="GO:0045947">
    <property type="term" value="P:negative regulation of translational initiation"/>
    <property type="evidence" value="ECO:0007669"/>
    <property type="project" value="UniProtKB-UniRule"/>
</dbReference>
<evidence type="ECO:0000313" key="8">
    <source>
        <dbReference type="EMBL" id="OOO69772.1"/>
    </source>
</evidence>
<dbReference type="NCBIfam" id="NF002469">
    <property type="entry name" value="PRK01712.1"/>
    <property type="match status" value="1"/>
</dbReference>
<keyword evidence="9" id="KW-1185">Reference proteome</keyword>
<evidence type="ECO:0000256" key="3">
    <source>
        <dbReference type="ARBA" id="ARBA00022795"/>
    </source>
</evidence>
<dbReference type="Gene3D" id="2.60.40.4380">
    <property type="entry name" value="Translational regulator CsrA"/>
    <property type="match status" value="1"/>
</dbReference>
<evidence type="ECO:0000256" key="5">
    <source>
        <dbReference type="ARBA" id="ARBA00022884"/>
    </source>
</evidence>